<dbReference type="AlphaFoldDB" id="A0AAV2HY72"/>
<evidence type="ECO:0000313" key="2">
    <source>
        <dbReference type="EMBL" id="CAL1539134.1"/>
    </source>
</evidence>
<dbReference type="EMBL" id="CAXITT010000327">
    <property type="protein sequence ID" value="CAL1539134.1"/>
    <property type="molecule type" value="Genomic_DNA"/>
</dbReference>
<keyword evidence="3" id="KW-1185">Reference proteome</keyword>
<accession>A0AAV2HY72</accession>
<organism evidence="2 3">
    <name type="scientific">Lymnaea stagnalis</name>
    <name type="common">Great pond snail</name>
    <name type="synonym">Helix stagnalis</name>
    <dbReference type="NCBI Taxonomy" id="6523"/>
    <lineage>
        <taxon>Eukaryota</taxon>
        <taxon>Metazoa</taxon>
        <taxon>Spiralia</taxon>
        <taxon>Lophotrochozoa</taxon>
        <taxon>Mollusca</taxon>
        <taxon>Gastropoda</taxon>
        <taxon>Heterobranchia</taxon>
        <taxon>Euthyneura</taxon>
        <taxon>Panpulmonata</taxon>
        <taxon>Hygrophila</taxon>
        <taxon>Lymnaeoidea</taxon>
        <taxon>Lymnaeidae</taxon>
        <taxon>Lymnaea</taxon>
    </lineage>
</organism>
<keyword evidence="1" id="KW-0732">Signal</keyword>
<dbReference type="Proteomes" id="UP001497497">
    <property type="component" value="Unassembled WGS sequence"/>
</dbReference>
<reference evidence="2 3" key="1">
    <citation type="submission" date="2024-04" db="EMBL/GenBank/DDBJ databases">
        <authorList>
            <consortium name="Genoscope - CEA"/>
            <person name="William W."/>
        </authorList>
    </citation>
    <scope>NUCLEOTIDE SEQUENCE [LARGE SCALE GENOMIC DNA]</scope>
</reference>
<sequence>MKQLSCLCAVFALLQILLRTHGLKITLDGFENQNCKQTCRSAFQGYNVTGRIILEEGEIMPGFILYEYKCPKTTGCVTYEGLGEVWEEFITVATKNCDYETYKWGCKLISGRTYRHFFGRSLFFIFRLCTIRARMLVKESSEWLTPVNATGIKHVSNELKMSDYKNDSSYSTQHEAGFERDDAAVPCLYMSTSDAGVDKMYLPGAAMFIVIHQMLY</sequence>
<gene>
    <name evidence="2" type="ORF">GSLYS_00012955001</name>
</gene>
<evidence type="ECO:0000256" key="1">
    <source>
        <dbReference type="SAM" id="SignalP"/>
    </source>
</evidence>
<comment type="caution">
    <text evidence="2">The sequence shown here is derived from an EMBL/GenBank/DDBJ whole genome shotgun (WGS) entry which is preliminary data.</text>
</comment>
<name>A0AAV2HY72_LYMST</name>
<protein>
    <submittedName>
        <fullName evidence="2">Uncharacterized protein</fullName>
    </submittedName>
</protein>
<feature type="signal peptide" evidence="1">
    <location>
        <begin position="1"/>
        <end position="22"/>
    </location>
</feature>
<feature type="chain" id="PRO_5043819431" evidence="1">
    <location>
        <begin position="23"/>
        <end position="216"/>
    </location>
</feature>
<proteinExistence type="predicted"/>
<evidence type="ECO:0000313" key="3">
    <source>
        <dbReference type="Proteomes" id="UP001497497"/>
    </source>
</evidence>